<evidence type="ECO:0000313" key="2">
    <source>
        <dbReference type="EMBL" id="CAB4363865.1"/>
    </source>
</evidence>
<accession>A0A6J7J3J8</accession>
<evidence type="ECO:0000313" key="5">
    <source>
        <dbReference type="EMBL" id="CAB4937132.1"/>
    </source>
</evidence>
<evidence type="ECO:0000313" key="4">
    <source>
        <dbReference type="EMBL" id="CAB4813617.1"/>
    </source>
</evidence>
<name>A0A6J7J3J8_9ZZZZ</name>
<evidence type="ECO:0000313" key="3">
    <source>
        <dbReference type="EMBL" id="CAB4700720.1"/>
    </source>
</evidence>
<gene>
    <name evidence="3" type="ORF">UFOPK2656_00031</name>
    <name evidence="4" type="ORF">UFOPK3099_00907</name>
    <name evidence="5" type="ORF">UFOPK3651_01881</name>
    <name evidence="2" type="ORF">UFOPK4189_01635</name>
</gene>
<keyword evidence="1" id="KW-1133">Transmembrane helix</keyword>
<dbReference type="EMBL" id="CAESGF010000008">
    <property type="protein sequence ID" value="CAB4363865.1"/>
    <property type="molecule type" value="Genomic_DNA"/>
</dbReference>
<dbReference type="EMBL" id="CAFAAV010000053">
    <property type="protein sequence ID" value="CAB4813617.1"/>
    <property type="molecule type" value="Genomic_DNA"/>
</dbReference>
<sequence>MVIVGVLAVLIVGTVVVTLLVRHLRRNGVELCGREFRRSNATWTDQKVRALGSIHSVGTSPADGSFWTVSSAWPQNRCDDLTPTVLFSRDGSGWRTWTLVGGP</sequence>
<keyword evidence="1" id="KW-0472">Membrane</keyword>
<organism evidence="5">
    <name type="scientific">freshwater metagenome</name>
    <dbReference type="NCBI Taxonomy" id="449393"/>
    <lineage>
        <taxon>unclassified sequences</taxon>
        <taxon>metagenomes</taxon>
        <taxon>ecological metagenomes</taxon>
    </lineage>
</organism>
<proteinExistence type="predicted"/>
<feature type="transmembrane region" description="Helical" evidence="1">
    <location>
        <begin position="6"/>
        <end position="24"/>
    </location>
</feature>
<reference evidence="5" key="1">
    <citation type="submission" date="2020-05" db="EMBL/GenBank/DDBJ databases">
        <authorList>
            <person name="Chiriac C."/>
            <person name="Salcher M."/>
            <person name="Ghai R."/>
            <person name="Kavagutti S V."/>
        </authorList>
    </citation>
    <scope>NUCLEOTIDE SEQUENCE</scope>
</reference>
<dbReference type="AlphaFoldDB" id="A0A6J7J3J8"/>
<keyword evidence="1" id="KW-0812">Transmembrane</keyword>
<dbReference type="EMBL" id="CAFBMT010000010">
    <property type="protein sequence ID" value="CAB4937132.1"/>
    <property type="molecule type" value="Genomic_DNA"/>
</dbReference>
<protein>
    <submittedName>
        <fullName evidence="5">Unannotated protein</fullName>
    </submittedName>
</protein>
<dbReference type="EMBL" id="CAEZYF010000001">
    <property type="protein sequence ID" value="CAB4700720.1"/>
    <property type="molecule type" value="Genomic_DNA"/>
</dbReference>
<evidence type="ECO:0000256" key="1">
    <source>
        <dbReference type="SAM" id="Phobius"/>
    </source>
</evidence>